<evidence type="ECO:0000313" key="1">
    <source>
        <dbReference type="EMBL" id="KIJ30086.1"/>
    </source>
</evidence>
<protein>
    <submittedName>
        <fullName evidence="1">Uncharacterized protein</fullName>
    </submittedName>
</protein>
<keyword evidence="2" id="KW-1185">Reference proteome</keyword>
<accession>A0A0C9UXI3</accession>
<reference evidence="1 2" key="1">
    <citation type="submission" date="2014-06" db="EMBL/GenBank/DDBJ databases">
        <title>Evolutionary Origins and Diversification of the Mycorrhizal Mutualists.</title>
        <authorList>
            <consortium name="DOE Joint Genome Institute"/>
            <consortium name="Mycorrhizal Genomics Consortium"/>
            <person name="Kohler A."/>
            <person name="Kuo A."/>
            <person name="Nagy L.G."/>
            <person name="Floudas D."/>
            <person name="Copeland A."/>
            <person name="Barry K.W."/>
            <person name="Cichocki N."/>
            <person name="Veneault-Fourrey C."/>
            <person name="LaButti K."/>
            <person name="Lindquist E.A."/>
            <person name="Lipzen A."/>
            <person name="Lundell T."/>
            <person name="Morin E."/>
            <person name="Murat C."/>
            <person name="Riley R."/>
            <person name="Ohm R."/>
            <person name="Sun H."/>
            <person name="Tunlid A."/>
            <person name="Henrissat B."/>
            <person name="Grigoriev I.V."/>
            <person name="Hibbett D.S."/>
            <person name="Martin F."/>
        </authorList>
    </citation>
    <scope>NUCLEOTIDE SEQUENCE [LARGE SCALE GENOMIC DNA]</scope>
    <source>
        <strain evidence="1 2">SS14</strain>
    </source>
</reference>
<dbReference type="EMBL" id="KN837269">
    <property type="protein sequence ID" value="KIJ30086.1"/>
    <property type="molecule type" value="Genomic_DNA"/>
</dbReference>
<dbReference type="HOGENOM" id="CLU_1469103_0_0_1"/>
<dbReference type="AlphaFoldDB" id="A0A0C9UXI3"/>
<organism evidence="1 2">
    <name type="scientific">Sphaerobolus stellatus (strain SS14)</name>
    <dbReference type="NCBI Taxonomy" id="990650"/>
    <lineage>
        <taxon>Eukaryota</taxon>
        <taxon>Fungi</taxon>
        <taxon>Dikarya</taxon>
        <taxon>Basidiomycota</taxon>
        <taxon>Agaricomycotina</taxon>
        <taxon>Agaricomycetes</taxon>
        <taxon>Phallomycetidae</taxon>
        <taxon>Geastrales</taxon>
        <taxon>Sphaerobolaceae</taxon>
        <taxon>Sphaerobolus</taxon>
    </lineage>
</organism>
<proteinExistence type="predicted"/>
<sequence length="184" mass="20241">MLRSANWSLPRPQAYPSILGGLHPAIETRFACSKLICLYTLCISSLAPTHLRFAIRPPSPSTSIRRPNSRHAHVRPAAADRLKLAKNLPRRIPVSLRYRNAAVRPTTPSPPTATAYHSSPSPTRFQRALTASEALSTLLRAYYLFLIDKAHTQAVTAARTYPHPLSPSSLSFALPEAAGRRLVC</sequence>
<gene>
    <name evidence="1" type="ORF">M422DRAFT_268443</name>
</gene>
<dbReference type="Proteomes" id="UP000054279">
    <property type="component" value="Unassembled WGS sequence"/>
</dbReference>
<evidence type="ECO:0000313" key="2">
    <source>
        <dbReference type="Proteomes" id="UP000054279"/>
    </source>
</evidence>
<name>A0A0C9UXI3_SPHS4</name>